<dbReference type="InterPro" id="IPR050951">
    <property type="entry name" value="Retrovirus_Pol_polyprotein"/>
</dbReference>
<evidence type="ECO:0000313" key="4">
    <source>
        <dbReference type="Proteomes" id="UP001219518"/>
    </source>
</evidence>
<dbReference type="Gene3D" id="3.10.10.10">
    <property type="entry name" value="HIV Type 1 Reverse Transcriptase, subunit A, domain 1"/>
    <property type="match status" value="1"/>
</dbReference>
<keyword evidence="4" id="KW-1185">Reference proteome</keyword>
<sequence length="1104" mass="127675">MAGLGGIPVKLPPDLNLRGPNAASDWRRWKRSFEDYLITTGNHEAHDRVKLSYLRNLAGDDACSIIETIPMAPEEEVNFNVVMGKIETYVKPRESETFERHMFNSRSQAEGETFEEFLTDLRRLARTCNFNNVGENQDTNENKAIRDRIVTGIRDSSLRETLLRIDDLTLAKAEQYCRTSEQSKYQAKEMSKDKDTAEIDAVGRRRFNKFQEKKNTHSPPKNNSPNPAETFFCRKCKTEHGTKQCPAYGKKCGKCGFLGHFEVACKTNKERWLTNNDKKVDNISVEQVYSDEDSDTVLYCDSVHLGASQQFAKVNPNDMDTKDEWFEVLKFEDKKYLTKLDPGAQVNVMPLNVFKKIDRQLKVRPCNNLVLEGFNKLRTKPEGIVNILVGTPDKEGYFDFVIVENTKRILLGNQACTALNLVKRIKPSVSYVLSVESNEKQCEEKFIKQYNEVFTGHGQFEGEVKIVTREKKPVIAWPSQRIAPALHQPLKEELERLVKRGALAKVEEVDSNMCINRVVVIEKPNKKIRLCLDPIDLNEIIVRKPKLTQRLEDIATKCIGKQYFSAFDLSEGFHHLKLDEESSWLCCFATPFGIYRYLVMPYGLTCAGDLFDEKVDEYFGQIPNVIVCRDDILVMGSTEQEHDETVKKHLLMSEKRKEQFRAATTKDTDLNIISNYYFNGWPEWKYVDDNVKGYYNVRSHIYVEAGLVFIDNLIIVPKSLRQYVMTTVHTGHLGVNKSIAKARQMFFWPEMSKDIRDFTSKCRPCEKYQPCNYKEYIKPREVPKARAKKMSMDIMEHGGKAYLIIVDNFSHWIDVNILPNKSSRAVTDAMSQTFKWTGYPVTLMTDNVPFKSKECLEYYKKDITIITSTPHYHQSNGQAEKSVGIVKKMIKKCQENNEDWIEAVMEYNNTPILSLNASPSQILNSRIMRGRNPVMSSVTEPVIQEDIYEKLLDNKEKMGKQYGKTARKIPDEYKKGDKVVVRTEESKKWEKATVITRDKADRSYIVQMDKNDSIVRRNTFQMRPSNTKEDKQKESNFYPDLDQEICGRIAGRRREDQEHHEQDNDRQNFVPNRENTVINNANENNQNVLRTHSRYGRACKPNKI</sequence>
<evidence type="ECO:0000259" key="2">
    <source>
        <dbReference type="PROSITE" id="PS50994"/>
    </source>
</evidence>
<dbReference type="Proteomes" id="UP001219518">
    <property type="component" value="Unassembled WGS sequence"/>
</dbReference>
<comment type="caution">
    <text evidence="3">The sequence shown here is derived from an EMBL/GenBank/DDBJ whole genome shotgun (WGS) entry which is preliminary data.</text>
</comment>
<dbReference type="EC" id="2.7.7.49" evidence="1"/>
<gene>
    <name evidence="3" type="ORF">KUF71_000424</name>
</gene>
<organism evidence="3 4">
    <name type="scientific">Frankliniella fusca</name>
    <dbReference type="NCBI Taxonomy" id="407009"/>
    <lineage>
        <taxon>Eukaryota</taxon>
        <taxon>Metazoa</taxon>
        <taxon>Ecdysozoa</taxon>
        <taxon>Arthropoda</taxon>
        <taxon>Hexapoda</taxon>
        <taxon>Insecta</taxon>
        <taxon>Pterygota</taxon>
        <taxon>Neoptera</taxon>
        <taxon>Paraneoptera</taxon>
        <taxon>Thysanoptera</taxon>
        <taxon>Terebrantia</taxon>
        <taxon>Thripoidea</taxon>
        <taxon>Thripidae</taxon>
        <taxon>Frankliniella</taxon>
    </lineage>
</organism>
<evidence type="ECO:0000313" key="3">
    <source>
        <dbReference type="EMBL" id="KAK3923342.1"/>
    </source>
</evidence>
<protein>
    <recommendedName>
        <fullName evidence="1">RNA-directed DNA polymerase</fullName>
        <ecNumber evidence="1">2.7.7.49</ecNumber>
    </recommendedName>
</protein>
<dbReference type="Gene3D" id="3.30.420.10">
    <property type="entry name" value="Ribonuclease H-like superfamily/Ribonuclease H"/>
    <property type="match status" value="1"/>
</dbReference>
<dbReference type="InterPro" id="IPR000477">
    <property type="entry name" value="RT_dom"/>
</dbReference>
<dbReference type="Pfam" id="PF17921">
    <property type="entry name" value="Integrase_H2C2"/>
    <property type="match status" value="1"/>
</dbReference>
<proteinExistence type="predicted"/>
<dbReference type="CDD" id="cd01647">
    <property type="entry name" value="RT_LTR"/>
    <property type="match status" value="1"/>
</dbReference>
<dbReference type="PANTHER" id="PTHR37984:SF5">
    <property type="entry name" value="PROTEIN NYNRIN-LIKE"/>
    <property type="match status" value="1"/>
</dbReference>
<dbReference type="Pfam" id="PF00078">
    <property type="entry name" value="RVT_1"/>
    <property type="match status" value="1"/>
</dbReference>
<dbReference type="PANTHER" id="PTHR37984">
    <property type="entry name" value="PROTEIN CBG26694"/>
    <property type="match status" value="1"/>
</dbReference>
<dbReference type="InterPro" id="IPR043502">
    <property type="entry name" value="DNA/RNA_pol_sf"/>
</dbReference>
<dbReference type="GO" id="GO:0015074">
    <property type="term" value="P:DNA integration"/>
    <property type="evidence" value="ECO:0007669"/>
    <property type="project" value="InterPro"/>
</dbReference>
<dbReference type="FunFam" id="1.10.340.70:FF:000004">
    <property type="entry name" value="Retrovirus-related Pol polyprotein from transposon 297-like Protein"/>
    <property type="match status" value="1"/>
</dbReference>
<feature type="domain" description="Integrase catalytic" evidence="2">
    <location>
        <begin position="779"/>
        <end position="941"/>
    </location>
</feature>
<dbReference type="Gene3D" id="1.10.340.70">
    <property type="match status" value="1"/>
</dbReference>
<dbReference type="InterPro" id="IPR041588">
    <property type="entry name" value="Integrase_H2C2"/>
</dbReference>
<dbReference type="InterPro" id="IPR012337">
    <property type="entry name" value="RNaseH-like_sf"/>
</dbReference>
<dbReference type="EMBL" id="JAHWGI010001142">
    <property type="protein sequence ID" value="KAK3923342.1"/>
    <property type="molecule type" value="Genomic_DNA"/>
</dbReference>
<dbReference type="AlphaFoldDB" id="A0AAE1HL35"/>
<dbReference type="GO" id="GO:0042575">
    <property type="term" value="C:DNA polymerase complex"/>
    <property type="evidence" value="ECO:0007669"/>
    <property type="project" value="UniProtKB-ARBA"/>
</dbReference>
<dbReference type="Gene3D" id="3.30.70.270">
    <property type="match status" value="1"/>
</dbReference>
<name>A0AAE1HL35_9NEOP</name>
<reference evidence="3" key="1">
    <citation type="submission" date="2021-07" db="EMBL/GenBank/DDBJ databases">
        <authorList>
            <person name="Catto M.A."/>
            <person name="Jacobson A."/>
            <person name="Kennedy G."/>
            <person name="Labadie P."/>
            <person name="Hunt B.G."/>
            <person name="Srinivasan R."/>
        </authorList>
    </citation>
    <scope>NUCLEOTIDE SEQUENCE</scope>
    <source>
        <strain evidence="3">PL_HMW_Pooled</strain>
        <tissue evidence="3">Head</tissue>
    </source>
</reference>
<dbReference type="InterPro" id="IPR043128">
    <property type="entry name" value="Rev_trsase/Diguanyl_cyclase"/>
</dbReference>
<dbReference type="InterPro" id="IPR036397">
    <property type="entry name" value="RNaseH_sf"/>
</dbReference>
<dbReference type="GO" id="GO:0003964">
    <property type="term" value="F:RNA-directed DNA polymerase activity"/>
    <property type="evidence" value="ECO:0007669"/>
    <property type="project" value="UniProtKB-EC"/>
</dbReference>
<accession>A0AAE1HL35</accession>
<reference evidence="3" key="2">
    <citation type="journal article" date="2023" name="BMC Genomics">
        <title>Pest status, molecular evolution, and epigenetic factors derived from the genome assembly of Frankliniella fusca, a thysanopteran phytovirus vector.</title>
        <authorList>
            <person name="Catto M.A."/>
            <person name="Labadie P.E."/>
            <person name="Jacobson A.L."/>
            <person name="Kennedy G.G."/>
            <person name="Srinivasan R."/>
            <person name="Hunt B.G."/>
        </authorList>
    </citation>
    <scope>NUCLEOTIDE SEQUENCE</scope>
    <source>
        <strain evidence="3">PL_HMW_Pooled</strain>
    </source>
</reference>
<evidence type="ECO:0000256" key="1">
    <source>
        <dbReference type="ARBA" id="ARBA00012493"/>
    </source>
</evidence>
<dbReference type="InterPro" id="IPR001584">
    <property type="entry name" value="Integrase_cat-core"/>
</dbReference>
<dbReference type="SUPFAM" id="SSF56672">
    <property type="entry name" value="DNA/RNA polymerases"/>
    <property type="match status" value="1"/>
</dbReference>
<dbReference type="SUPFAM" id="SSF53098">
    <property type="entry name" value="Ribonuclease H-like"/>
    <property type="match status" value="1"/>
</dbReference>
<dbReference type="PROSITE" id="PS50994">
    <property type="entry name" value="INTEGRASE"/>
    <property type="match status" value="1"/>
</dbReference>
<dbReference type="GO" id="GO:0003676">
    <property type="term" value="F:nucleic acid binding"/>
    <property type="evidence" value="ECO:0007669"/>
    <property type="project" value="InterPro"/>
</dbReference>